<gene>
    <name evidence="2" type="ORF">FGM01_06810</name>
</gene>
<protein>
    <submittedName>
        <fullName evidence="2">Glycosyltransferase family 4 protein</fullName>
    </submittedName>
</protein>
<dbReference type="SUPFAM" id="SSF53756">
    <property type="entry name" value="UDP-Glycosyltransferase/glycogen phosphorylase"/>
    <property type="match status" value="1"/>
</dbReference>
<dbReference type="AlphaFoldDB" id="A0A550I2D3"/>
<organism evidence="2 3">
    <name type="scientific">Christiangramia sabulilitoris</name>
    <dbReference type="NCBI Taxonomy" id="2583991"/>
    <lineage>
        <taxon>Bacteria</taxon>
        <taxon>Pseudomonadati</taxon>
        <taxon>Bacteroidota</taxon>
        <taxon>Flavobacteriia</taxon>
        <taxon>Flavobacteriales</taxon>
        <taxon>Flavobacteriaceae</taxon>
        <taxon>Christiangramia</taxon>
    </lineage>
</organism>
<dbReference type="InterPro" id="IPR001296">
    <property type="entry name" value="Glyco_trans_1"/>
</dbReference>
<reference evidence="2 3" key="1">
    <citation type="submission" date="2019-06" db="EMBL/GenBank/DDBJ databases">
        <title>Gramella sabulilitoris sp. nov., isolated from a marine sand.</title>
        <authorList>
            <person name="Yoon J.-H."/>
        </authorList>
    </citation>
    <scope>NUCLEOTIDE SEQUENCE [LARGE SCALE GENOMIC DNA]</scope>
    <source>
        <strain evidence="2 3">HSMS-1</strain>
    </source>
</reference>
<keyword evidence="2" id="KW-0808">Transferase</keyword>
<dbReference type="CDD" id="cd03801">
    <property type="entry name" value="GT4_PimA-like"/>
    <property type="match status" value="1"/>
</dbReference>
<accession>A0A550I2D3</accession>
<keyword evidence="3" id="KW-1185">Reference proteome</keyword>
<evidence type="ECO:0000313" key="3">
    <source>
        <dbReference type="Proteomes" id="UP000315131"/>
    </source>
</evidence>
<name>A0A550I2D3_9FLAO</name>
<dbReference type="PANTHER" id="PTHR12526">
    <property type="entry name" value="GLYCOSYLTRANSFERASE"/>
    <property type="match status" value="1"/>
</dbReference>
<dbReference type="EMBL" id="VHSF01000002">
    <property type="protein sequence ID" value="TRO65111.1"/>
    <property type="molecule type" value="Genomic_DNA"/>
</dbReference>
<dbReference type="RefSeq" id="WP_143410405.1">
    <property type="nucleotide sequence ID" value="NZ_VHSF01000002.1"/>
</dbReference>
<dbReference type="Gene3D" id="3.40.50.2000">
    <property type="entry name" value="Glycogen Phosphorylase B"/>
    <property type="match status" value="2"/>
</dbReference>
<dbReference type="GO" id="GO:0016757">
    <property type="term" value="F:glycosyltransferase activity"/>
    <property type="evidence" value="ECO:0007669"/>
    <property type="project" value="InterPro"/>
</dbReference>
<sequence>MMKLLMLFPSLKIKSEWIFRLIENLGGSIAVIGTNEINTERIKTDQLNINPFYSKILRRINEDLNSNFTYPTILLKAEKKENTNINYIHFIGYAIKFKTFIRKSKNPTLIHCHGKDVMWDLKDIRTGIPVHPPEYFKSLEELSKDVYFIANSQFTRKQLLKKGVDESRIFINHFGIEIKEKLITPINNKTFKILYLGRLVDFKGPLETIEAFERACQLGLKGELLIAGGGEMEDQCREKINQSKYKDRIKLLGWVNKEEAETLYQQCNIFTAHNKVDAYTNQVEAFGVTIIEAMSFGLPVVTGKCGGVEDSVVDGVTGFLIEPGDIGGHAEKLIQLYNDFDLRSRLSANSVDRIKDHFSLEKERNGLENIIKKISNKSTSLKNA</sequence>
<evidence type="ECO:0000259" key="1">
    <source>
        <dbReference type="Pfam" id="PF00534"/>
    </source>
</evidence>
<dbReference type="Proteomes" id="UP000315131">
    <property type="component" value="Unassembled WGS sequence"/>
</dbReference>
<dbReference type="Pfam" id="PF00534">
    <property type="entry name" value="Glycos_transf_1"/>
    <property type="match status" value="1"/>
</dbReference>
<evidence type="ECO:0000313" key="2">
    <source>
        <dbReference type="EMBL" id="TRO65111.1"/>
    </source>
</evidence>
<feature type="domain" description="Glycosyl transferase family 1" evidence="1">
    <location>
        <begin position="183"/>
        <end position="350"/>
    </location>
</feature>
<proteinExistence type="predicted"/>
<comment type="caution">
    <text evidence="2">The sequence shown here is derived from an EMBL/GenBank/DDBJ whole genome shotgun (WGS) entry which is preliminary data.</text>
</comment>
<dbReference type="OrthoDB" id="7560678at2"/>